<keyword evidence="1 2" id="KW-0728">SH3 domain</keyword>
<organism evidence="6 7">
    <name type="scientific">Wickerhamomyces ciferrii (strain ATCC 14091 / BCRC 22168 / CBS 111 / JCM 3599 / NBRC 0793 / NRRL Y-1031 F-60-10)</name>
    <name type="common">Yeast</name>
    <name type="synonym">Pichia ciferrii</name>
    <dbReference type="NCBI Taxonomy" id="1206466"/>
    <lineage>
        <taxon>Eukaryota</taxon>
        <taxon>Fungi</taxon>
        <taxon>Dikarya</taxon>
        <taxon>Ascomycota</taxon>
        <taxon>Saccharomycotina</taxon>
        <taxon>Saccharomycetes</taxon>
        <taxon>Phaffomycetales</taxon>
        <taxon>Wickerhamomycetaceae</taxon>
        <taxon>Wickerhamomyces</taxon>
    </lineage>
</organism>
<dbReference type="AlphaFoldDB" id="K0KNQ7"/>
<feature type="region of interest" description="Disordered" evidence="3">
    <location>
        <begin position="250"/>
        <end position="309"/>
    </location>
</feature>
<keyword evidence="4" id="KW-0472">Membrane</keyword>
<feature type="compositionally biased region" description="Polar residues" evidence="3">
    <location>
        <begin position="296"/>
        <end position="309"/>
    </location>
</feature>
<sequence>MTTTLDISSTITSTLLVTQTQVVKGIMDLYVDKSINNGITLDAKDTDPISTVSTIRTASTTKGPLASAAASHMGIGSNLFSDASSESSSDNSKIGLAIGIPIAIVGSIIIVVVLYLYLRYRRNSSKDKNDQLQSYYDEKYNYRISPVQNSSPLNLRTTYQIKTDSLQSQQQPYPSQFDAQSSTIVPNTYSIPSIKNIPQGQDNNTKWQTPIQKWFNLTKSAVSSRASLSTGIFSPRTPGIPLREFNLKKQYPHNDNDEDMGQYNEKSPILPSFPEKSYMGTNNYSTPKRLKEQHHTPSNSIESSPNGSIRTQVVQAHDTTRREVVNLQHPLQNPKTQKALKNKATMNNNTGKPLPKVPSTVSEHSIKSLVGLEQVVLERMIPTTPMVDFAKYKNNKIYKVSQSYERNLADELSIIKGDLVKILARHTDGWCLVEKCDKDGNALFQNTNRYINDGRGVIPELCLQGTVE</sequence>
<dbReference type="InParanoid" id="K0KNQ7"/>
<dbReference type="InterPro" id="IPR001452">
    <property type="entry name" value="SH3_domain"/>
</dbReference>
<name>K0KNQ7_WICCF</name>
<feature type="transmembrane region" description="Helical" evidence="4">
    <location>
        <begin position="94"/>
        <end position="118"/>
    </location>
</feature>
<accession>K0KNQ7</accession>
<evidence type="ECO:0000256" key="4">
    <source>
        <dbReference type="SAM" id="Phobius"/>
    </source>
</evidence>
<evidence type="ECO:0000256" key="2">
    <source>
        <dbReference type="PROSITE-ProRule" id="PRU00192"/>
    </source>
</evidence>
<evidence type="ECO:0000313" key="7">
    <source>
        <dbReference type="Proteomes" id="UP000009328"/>
    </source>
</evidence>
<dbReference type="EMBL" id="CAIF01000089">
    <property type="protein sequence ID" value="CCH43787.1"/>
    <property type="molecule type" value="Genomic_DNA"/>
</dbReference>
<dbReference type="SUPFAM" id="SSF50044">
    <property type="entry name" value="SH3-domain"/>
    <property type="match status" value="1"/>
</dbReference>
<dbReference type="FunCoup" id="K0KNQ7">
    <property type="interactions" value="190"/>
</dbReference>
<dbReference type="Proteomes" id="UP000009328">
    <property type="component" value="Unassembled WGS sequence"/>
</dbReference>
<feature type="domain" description="SH3" evidence="5">
    <location>
        <begin position="393"/>
        <end position="468"/>
    </location>
</feature>
<keyword evidence="7" id="KW-1185">Reference proteome</keyword>
<dbReference type="PROSITE" id="PS50002">
    <property type="entry name" value="SH3"/>
    <property type="match status" value="1"/>
</dbReference>
<dbReference type="Gene3D" id="2.30.30.40">
    <property type="entry name" value="SH3 Domains"/>
    <property type="match status" value="1"/>
</dbReference>
<gene>
    <name evidence="6" type="ORF">BN7_3341</name>
</gene>
<dbReference type="HOGENOM" id="CLU_584228_0_0_1"/>
<keyword evidence="4" id="KW-1133">Transmembrane helix</keyword>
<dbReference type="SMART" id="SM00326">
    <property type="entry name" value="SH3"/>
    <property type="match status" value="1"/>
</dbReference>
<keyword evidence="4" id="KW-0812">Transmembrane</keyword>
<dbReference type="InterPro" id="IPR036028">
    <property type="entry name" value="SH3-like_dom_sf"/>
</dbReference>
<reference evidence="6 7" key="1">
    <citation type="journal article" date="2012" name="Eukaryot. Cell">
        <title>Draft genome sequence of Wickerhamomyces ciferrii NRRL Y-1031 F-60-10.</title>
        <authorList>
            <person name="Schneider J."/>
            <person name="Andrea H."/>
            <person name="Blom J."/>
            <person name="Jaenicke S."/>
            <person name="Ruckert C."/>
            <person name="Schorsch C."/>
            <person name="Szczepanowski R."/>
            <person name="Farwick M."/>
            <person name="Goesmann A."/>
            <person name="Puhler A."/>
            <person name="Schaffer S."/>
            <person name="Tauch A."/>
            <person name="Kohler T."/>
            <person name="Brinkrolf K."/>
        </authorList>
    </citation>
    <scope>NUCLEOTIDE SEQUENCE [LARGE SCALE GENOMIC DNA]</scope>
    <source>
        <strain evidence="7">ATCC 14091 / BCRC 22168 / CBS 111 / JCM 3599 / NBRC 0793 / NRRL Y-1031 F-60-10</strain>
    </source>
</reference>
<protein>
    <submittedName>
        <fullName evidence="6">Nuclear fusion protein</fullName>
    </submittedName>
</protein>
<evidence type="ECO:0000256" key="3">
    <source>
        <dbReference type="SAM" id="MobiDB-lite"/>
    </source>
</evidence>
<dbReference type="eggNOG" id="ENOG502QVI6">
    <property type="taxonomic scope" value="Eukaryota"/>
</dbReference>
<evidence type="ECO:0000313" key="6">
    <source>
        <dbReference type="EMBL" id="CCH43787.1"/>
    </source>
</evidence>
<comment type="caution">
    <text evidence="6">The sequence shown here is derived from an EMBL/GenBank/DDBJ whole genome shotgun (WGS) entry which is preliminary data.</text>
</comment>
<evidence type="ECO:0000256" key="1">
    <source>
        <dbReference type="ARBA" id="ARBA00022443"/>
    </source>
</evidence>
<proteinExistence type="predicted"/>
<evidence type="ECO:0000259" key="5">
    <source>
        <dbReference type="PROSITE" id="PS50002"/>
    </source>
</evidence>